<gene>
    <name evidence="7" type="ORF">HXX76_008814</name>
</gene>
<evidence type="ECO:0000313" key="8">
    <source>
        <dbReference type="Proteomes" id="UP000650467"/>
    </source>
</evidence>
<dbReference type="InterPro" id="IPR004384">
    <property type="entry name" value="RNA_MeTrfase_TrmJ/LasT"/>
</dbReference>
<evidence type="ECO:0000256" key="5">
    <source>
        <dbReference type="SAM" id="MobiDB-lite"/>
    </source>
</evidence>
<evidence type="ECO:0000259" key="6">
    <source>
        <dbReference type="Pfam" id="PF00588"/>
    </source>
</evidence>
<reference evidence="7" key="1">
    <citation type="journal article" date="2020" name="bioRxiv">
        <title>Comparative genomics of Chlamydomonas.</title>
        <authorList>
            <person name="Craig R.J."/>
            <person name="Hasan A.R."/>
            <person name="Ness R.W."/>
            <person name="Keightley P.D."/>
        </authorList>
    </citation>
    <scope>NUCLEOTIDE SEQUENCE</scope>
    <source>
        <strain evidence="7">SAG 7.73</strain>
    </source>
</reference>
<feature type="compositionally biased region" description="Low complexity" evidence="5">
    <location>
        <begin position="271"/>
        <end position="289"/>
    </location>
</feature>
<dbReference type="InterPro" id="IPR029026">
    <property type="entry name" value="tRNA_m1G_MTases_N"/>
</dbReference>
<dbReference type="GO" id="GO:0002128">
    <property type="term" value="P:tRNA nucleoside ribose methylation"/>
    <property type="evidence" value="ECO:0007669"/>
    <property type="project" value="TreeGrafter"/>
</dbReference>
<evidence type="ECO:0000256" key="1">
    <source>
        <dbReference type="ARBA" id="ARBA00007228"/>
    </source>
</evidence>
<dbReference type="EMBL" id="JAEHOC010000021">
    <property type="protein sequence ID" value="KAG2432469.1"/>
    <property type="molecule type" value="Genomic_DNA"/>
</dbReference>
<dbReference type="GO" id="GO:0005829">
    <property type="term" value="C:cytosol"/>
    <property type="evidence" value="ECO:0007669"/>
    <property type="project" value="TreeGrafter"/>
</dbReference>
<evidence type="ECO:0000313" key="7">
    <source>
        <dbReference type="EMBL" id="KAG2432469.1"/>
    </source>
</evidence>
<keyword evidence="8" id="KW-1185">Reference proteome</keyword>
<dbReference type="PANTHER" id="PTHR42786">
    <property type="entry name" value="TRNA/RRNA METHYLTRANSFERASE"/>
    <property type="match status" value="1"/>
</dbReference>
<dbReference type="OrthoDB" id="241340at2759"/>
<dbReference type="GO" id="GO:0008173">
    <property type="term" value="F:RNA methyltransferase activity"/>
    <property type="evidence" value="ECO:0007669"/>
    <property type="project" value="InterPro"/>
</dbReference>
<protein>
    <recommendedName>
        <fullName evidence="6">tRNA/rRNA methyltransferase SpoU type domain-containing protein</fullName>
    </recommendedName>
</protein>
<feature type="region of interest" description="Disordered" evidence="5">
    <location>
        <begin position="271"/>
        <end position="295"/>
    </location>
</feature>
<proteinExistence type="inferred from homology"/>
<evidence type="ECO:0000256" key="4">
    <source>
        <dbReference type="ARBA" id="ARBA00022691"/>
    </source>
</evidence>
<dbReference type="AlphaFoldDB" id="A0A835T272"/>
<feature type="compositionally biased region" description="Basic and acidic residues" evidence="5">
    <location>
        <begin position="442"/>
        <end position="451"/>
    </location>
</feature>
<comment type="similarity">
    <text evidence="1">Belongs to the class IV-like SAM-binding methyltransferase superfamily. RNA methyltransferase TrmH family.</text>
</comment>
<dbReference type="InterPro" id="IPR001537">
    <property type="entry name" value="SpoU_MeTrfase"/>
</dbReference>
<dbReference type="PANTHER" id="PTHR42786:SF2">
    <property type="entry name" value="TRNA (CYTIDINE_URIDINE-2'-O-)-METHYLTRANSFERASE TRMJ"/>
    <property type="match status" value="1"/>
</dbReference>
<sequence length="495" mass="48729">MRQQKGTASLDELDRRGLGVCCCGPPARVSFGHGQAAAPASSGPALPHDLLLSDVRVVLVAPKHEANIGAVARAAANFECLNLYIVAPRCDGAATGWRGEARKVACGDAVLDRAVVVDTLEQALADTSSSIGFTRRTGAARRTHASLGHLLAEFPFALPQQPPAPRPAQPPPLPLSAGAAGAGAAVAGAEAAAAAGTTALVFGREESGLTEAELRLCSYASAIPTGRVQPSMNLSHAVSAVLAELFSRRCGLLAVASASAVDKAAAEVDAASSSGVSGDASGSGSGNSSRPLLRMRSVGGGGAAAQLSAWPPGATAAAAIAAGGLVGGRHSSGGSGSAEPAEGAGAGAGSGAGAGVGAGAPDAGTLPASAQEVELLLRKVAAIAEAVGMSGAESKGGGNNGNHGRRRLPLGHLRGVVSRARVSAAESRSLHGLASGVLQRLDPAHPLEARKAQRRPQGQQGPGGSGEQGGSGAQEGRQEPRQDAGRGGDEGGERE</sequence>
<feature type="domain" description="tRNA/rRNA methyltransferase SpoU type" evidence="6">
    <location>
        <begin position="193"/>
        <end position="242"/>
    </location>
</feature>
<feature type="domain" description="tRNA/rRNA methyltransferase SpoU type" evidence="6">
    <location>
        <begin position="55"/>
        <end position="132"/>
    </location>
</feature>
<evidence type="ECO:0000256" key="3">
    <source>
        <dbReference type="ARBA" id="ARBA00022679"/>
    </source>
</evidence>
<feature type="compositionally biased region" description="Gly residues" evidence="5">
    <location>
        <begin position="344"/>
        <end position="354"/>
    </location>
</feature>
<dbReference type="InterPro" id="IPR029028">
    <property type="entry name" value="Alpha/beta_knot_MTases"/>
</dbReference>
<dbReference type="Proteomes" id="UP000650467">
    <property type="component" value="Unassembled WGS sequence"/>
</dbReference>
<dbReference type="Pfam" id="PF00588">
    <property type="entry name" value="SpoU_methylase"/>
    <property type="match status" value="2"/>
</dbReference>
<comment type="caution">
    <text evidence="7">The sequence shown here is derived from an EMBL/GenBank/DDBJ whole genome shotgun (WGS) entry which is preliminary data.</text>
</comment>
<dbReference type="SUPFAM" id="SSF75217">
    <property type="entry name" value="alpha/beta knot"/>
    <property type="match status" value="1"/>
</dbReference>
<dbReference type="GO" id="GO:0003723">
    <property type="term" value="F:RNA binding"/>
    <property type="evidence" value="ECO:0007669"/>
    <property type="project" value="InterPro"/>
</dbReference>
<feature type="region of interest" description="Disordered" evidence="5">
    <location>
        <begin position="390"/>
        <end position="411"/>
    </location>
</feature>
<keyword evidence="3" id="KW-0808">Transferase</keyword>
<name>A0A835T272_CHLIN</name>
<keyword evidence="2" id="KW-0489">Methyltransferase</keyword>
<dbReference type="CDD" id="cd18093">
    <property type="entry name" value="SpoU-like_TrmJ"/>
    <property type="match status" value="1"/>
</dbReference>
<feature type="region of interest" description="Disordered" evidence="5">
    <location>
        <begin position="329"/>
        <end position="354"/>
    </location>
</feature>
<dbReference type="Gene3D" id="3.40.1280.10">
    <property type="match status" value="1"/>
</dbReference>
<feature type="region of interest" description="Disordered" evidence="5">
    <location>
        <begin position="436"/>
        <end position="495"/>
    </location>
</feature>
<organism evidence="7 8">
    <name type="scientific">Chlamydomonas incerta</name>
    <dbReference type="NCBI Taxonomy" id="51695"/>
    <lineage>
        <taxon>Eukaryota</taxon>
        <taxon>Viridiplantae</taxon>
        <taxon>Chlorophyta</taxon>
        <taxon>core chlorophytes</taxon>
        <taxon>Chlorophyceae</taxon>
        <taxon>CS clade</taxon>
        <taxon>Chlamydomonadales</taxon>
        <taxon>Chlamydomonadaceae</taxon>
        <taxon>Chlamydomonas</taxon>
    </lineage>
</organism>
<feature type="compositionally biased region" description="Basic and acidic residues" evidence="5">
    <location>
        <begin position="476"/>
        <end position="495"/>
    </location>
</feature>
<evidence type="ECO:0000256" key="2">
    <source>
        <dbReference type="ARBA" id="ARBA00022603"/>
    </source>
</evidence>
<feature type="compositionally biased region" description="Gly residues" evidence="5">
    <location>
        <begin position="460"/>
        <end position="473"/>
    </location>
</feature>
<accession>A0A835T272</accession>
<keyword evidence="4" id="KW-0949">S-adenosyl-L-methionine</keyword>